<proteinExistence type="predicted"/>
<feature type="transmembrane region" description="Helical" evidence="1">
    <location>
        <begin position="6"/>
        <end position="26"/>
    </location>
</feature>
<name>A0ABN6N7I3_9BACT</name>
<dbReference type="PANTHER" id="PTHR37692">
    <property type="entry name" value="HYPOTHETICAL MEMBRANE SPANNING PROTEIN"/>
    <property type="match status" value="1"/>
</dbReference>
<accession>A0ABN6N7I3</accession>
<dbReference type="RefSeq" id="WP_248345646.1">
    <property type="nucleotide sequence ID" value="NZ_AP025592.1"/>
</dbReference>
<feature type="transmembrane region" description="Helical" evidence="1">
    <location>
        <begin position="116"/>
        <end position="135"/>
    </location>
</feature>
<evidence type="ECO:0008006" key="4">
    <source>
        <dbReference type="Google" id="ProtNLM"/>
    </source>
</evidence>
<feature type="transmembrane region" description="Helical" evidence="1">
    <location>
        <begin position="38"/>
        <end position="56"/>
    </location>
</feature>
<evidence type="ECO:0000313" key="3">
    <source>
        <dbReference type="Proteomes" id="UP001162734"/>
    </source>
</evidence>
<keyword evidence="1" id="KW-0472">Membrane</keyword>
<organism evidence="2 3">
    <name type="scientific">Anaeromyxobacter paludicola</name>
    <dbReference type="NCBI Taxonomy" id="2918171"/>
    <lineage>
        <taxon>Bacteria</taxon>
        <taxon>Pseudomonadati</taxon>
        <taxon>Myxococcota</taxon>
        <taxon>Myxococcia</taxon>
        <taxon>Myxococcales</taxon>
        <taxon>Cystobacterineae</taxon>
        <taxon>Anaeromyxobacteraceae</taxon>
        <taxon>Anaeromyxobacter</taxon>
    </lineage>
</organism>
<protein>
    <recommendedName>
        <fullName evidence="4">DUF420 domain-containing protein</fullName>
    </recommendedName>
</protein>
<evidence type="ECO:0000256" key="1">
    <source>
        <dbReference type="SAM" id="Phobius"/>
    </source>
</evidence>
<dbReference type="InterPro" id="IPR007352">
    <property type="entry name" value="DUF420"/>
</dbReference>
<dbReference type="EMBL" id="AP025592">
    <property type="protein sequence ID" value="BDG08470.1"/>
    <property type="molecule type" value="Genomic_DNA"/>
</dbReference>
<feature type="transmembrane region" description="Helical" evidence="1">
    <location>
        <begin position="76"/>
        <end position="96"/>
    </location>
</feature>
<gene>
    <name evidence="2" type="ORF">AMPC_15830</name>
</gene>
<keyword evidence="1" id="KW-1133">Transmembrane helix</keyword>
<reference evidence="3" key="1">
    <citation type="journal article" date="2022" name="Int. J. Syst. Evol. Microbiol.">
        <title>Anaeromyxobacter oryzae sp. nov., Anaeromyxobacter diazotrophicus sp. nov. and Anaeromyxobacter paludicola sp. nov., isolated from paddy soils.</title>
        <authorList>
            <person name="Itoh H."/>
            <person name="Xu Z."/>
            <person name="Mise K."/>
            <person name="Masuda Y."/>
            <person name="Ushijima N."/>
            <person name="Hayakawa C."/>
            <person name="Shiratori Y."/>
            <person name="Senoo K."/>
        </authorList>
    </citation>
    <scope>NUCLEOTIDE SEQUENCE [LARGE SCALE GENOMIC DNA]</scope>
    <source>
        <strain evidence="3">Red630</strain>
    </source>
</reference>
<dbReference type="Proteomes" id="UP001162734">
    <property type="component" value="Chromosome"/>
</dbReference>
<dbReference type="PANTHER" id="PTHR37692:SF1">
    <property type="entry name" value="DUF420 DOMAIN-CONTAINING PROTEIN"/>
    <property type="match status" value="1"/>
</dbReference>
<evidence type="ECO:0000313" key="2">
    <source>
        <dbReference type="EMBL" id="BDG08470.1"/>
    </source>
</evidence>
<keyword evidence="1" id="KW-0812">Transmembrane</keyword>
<dbReference type="Pfam" id="PF04238">
    <property type="entry name" value="DUF420"/>
    <property type="match status" value="1"/>
</dbReference>
<sequence>MTLGALLPTVNAALNATSAALLFLGWRAIRAGRRDLHRALMLSACGSSVLFLAGYFTRIALTGTHRYPGSGAAKAVYLAVLLSHTLLAAATLPLALRTLYLSLGQRFAEHRRVARWAFPVWIYVSVTGVVVYVMLYRL</sequence>
<keyword evidence="3" id="KW-1185">Reference proteome</keyword>